<evidence type="ECO:0008006" key="4">
    <source>
        <dbReference type="Google" id="ProtNLM"/>
    </source>
</evidence>
<dbReference type="InterPro" id="IPR013922">
    <property type="entry name" value="Cyclin_PHO80-like"/>
</dbReference>
<reference evidence="3" key="1">
    <citation type="submission" date="2020-01" db="EMBL/GenBank/DDBJ databases">
        <authorList>
            <consortium name="DOE Joint Genome Institute"/>
            <person name="Haridas S."/>
            <person name="Albert R."/>
            <person name="Binder M."/>
            <person name="Bloem J."/>
            <person name="Labutti K."/>
            <person name="Salamov A."/>
            <person name="Andreopoulos B."/>
            <person name="Baker S.E."/>
            <person name="Barry K."/>
            <person name="Bills G."/>
            <person name="Bluhm B.H."/>
            <person name="Cannon C."/>
            <person name="Castanera R."/>
            <person name="Culley D.E."/>
            <person name="Daum C."/>
            <person name="Ezra D."/>
            <person name="Gonzalez J.B."/>
            <person name="Henrissat B."/>
            <person name="Kuo A."/>
            <person name="Liang C."/>
            <person name="Lipzen A."/>
            <person name="Lutzoni F."/>
            <person name="Magnuson J."/>
            <person name="Mondo S."/>
            <person name="Nolan M."/>
            <person name="Ohm R."/>
            <person name="Pangilinan J."/>
            <person name="Park H.-J."/>
            <person name="Ramirez L."/>
            <person name="Alfaro M."/>
            <person name="Sun H."/>
            <person name="Tritt A."/>
            <person name="Yoshinaga Y."/>
            <person name="Zwiers L.-H."/>
            <person name="Turgeon B.G."/>
            <person name="Goodwin S.B."/>
            <person name="Spatafora J.W."/>
            <person name="Crous P.W."/>
            <person name="Grigoriev I.V."/>
        </authorList>
    </citation>
    <scope>NUCLEOTIDE SEQUENCE</scope>
    <source>
        <strain evidence="3">CBS 342.82</strain>
    </source>
</reference>
<gene>
    <name evidence="3" type="ORF">K489DRAFT_311387</name>
</gene>
<sequence length="477" mass="52876">QITCLFWFESFDVLEAVETSPDGYVLQRPLSSDARPTLEFRKWVSHVLSTTRVADNVILLALLFIFRLKKHNPKVRGKSGSEYRLLTVALMLGNKFLDDNTYTNKTWAEVTCIRVEEVHIMEVEFLSNMQYCLSTSESQWNQWRSLLSKFNVFYNRASRPPPVYAPGLAVSSTMLLPRPLPSPPVSNNASPPSASLTTLHAAAGHGPLSIYGPTPAHSPLNTANDVNAYLGPNRSRKRSIDEAAYEPPAKRLPTGVSKYTSPQRHHNSGPPFASVQPVPRLALPVPPSANCPAPLLPHHNQQYLPSLHAPVRALTAAEQATISHNQATMLPVATAPSSQIPSGSITHVQNKFHTPISYPTNIASPNPSMVPVNTTTYQSSQVSPSYFLRQRTSPYRPVHRVSTLLHPPPSAALQGRPSNIDLNRMQYQPLGQPVQHTGRLPYLAQNQWLDGTHPQDMTPVHRWPGFNNAQQMPAKKQ</sequence>
<accession>A0A6J3MJ96</accession>
<evidence type="ECO:0000313" key="2">
    <source>
        <dbReference type="Proteomes" id="UP000504637"/>
    </source>
</evidence>
<dbReference type="GO" id="GO:0005634">
    <property type="term" value="C:nucleus"/>
    <property type="evidence" value="ECO:0007669"/>
    <property type="project" value="TreeGrafter"/>
</dbReference>
<dbReference type="GO" id="GO:0019901">
    <property type="term" value="F:protein kinase binding"/>
    <property type="evidence" value="ECO:0007669"/>
    <property type="project" value="InterPro"/>
</dbReference>
<reference evidence="3" key="2">
    <citation type="submission" date="2020-04" db="EMBL/GenBank/DDBJ databases">
        <authorList>
            <consortium name="NCBI Genome Project"/>
        </authorList>
    </citation>
    <scope>NUCLEOTIDE SEQUENCE</scope>
    <source>
        <strain evidence="3">CBS 342.82</strain>
    </source>
</reference>
<dbReference type="PANTHER" id="PTHR15615:SF118">
    <property type="entry name" value="CYCLIN, HYPOTHETICAL (EUROFUNG)"/>
    <property type="match status" value="1"/>
</dbReference>
<dbReference type="Gene3D" id="1.10.472.10">
    <property type="entry name" value="Cyclin-like"/>
    <property type="match status" value="1"/>
</dbReference>
<name>A0A6J3MJ96_9PEZI</name>
<dbReference type="AlphaFoldDB" id="A0A6J3MJ96"/>
<feature type="region of interest" description="Disordered" evidence="1">
    <location>
        <begin position="250"/>
        <end position="275"/>
    </location>
</feature>
<organism evidence="3">
    <name type="scientific">Dissoconium aciculare CBS 342.82</name>
    <dbReference type="NCBI Taxonomy" id="1314786"/>
    <lineage>
        <taxon>Eukaryota</taxon>
        <taxon>Fungi</taxon>
        <taxon>Dikarya</taxon>
        <taxon>Ascomycota</taxon>
        <taxon>Pezizomycotina</taxon>
        <taxon>Dothideomycetes</taxon>
        <taxon>Dothideomycetidae</taxon>
        <taxon>Mycosphaerellales</taxon>
        <taxon>Dissoconiaceae</taxon>
        <taxon>Dissoconium</taxon>
    </lineage>
</organism>
<feature type="non-terminal residue" evidence="3">
    <location>
        <position position="1"/>
    </location>
</feature>
<dbReference type="RefSeq" id="XP_033464038.1">
    <property type="nucleotide sequence ID" value="XM_033600774.1"/>
</dbReference>
<dbReference type="OrthoDB" id="244495at2759"/>
<dbReference type="GeneID" id="54358574"/>
<dbReference type="GO" id="GO:0000307">
    <property type="term" value="C:cyclin-dependent protein kinase holoenzyme complex"/>
    <property type="evidence" value="ECO:0007669"/>
    <property type="project" value="TreeGrafter"/>
</dbReference>
<dbReference type="GO" id="GO:0016538">
    <property type="term" value="F:cyclin-dependent protein serine/threonine kinase regulator activity"/>
    <property type="evidence" value="ECO:0007669"/>
    <property type="project" value="TreeGrafter"/>
</dbReference>
<protein>
    <recommendedName>
        <fullName evidence="4">Cyclin-domain-containing protein</fullName>
    </recommendedName>
</protein>
<evidence type="ECO:0000256" key="1">
    <source>
        <dbReference type="SAM" id="MobiDB-lite"/>
    </source>
</evidence>
<dbReference type="PANTHER" id="PTHR15615">
    <property type="match status" value="1"/>
</dbReference>
<proteinExistence type="predicted"/>
<dbReference type="CDD" id="cd20557">
    <property type="entry name" value="CYCLIN_ScPCL1-like"/>
    <property type="match status" value="1"/>
</dbReference>
<dbReference type="Proteomes" id="UP000504637">
    <property type="component" value="Unplaced"/>
</dbReference>
<dbReference type="Pfam" id="PF08613">
    <property type="entry name" value="Cyclin"/>
    <property type="match status" value="1"/>
</dbReference>
<reference evidence="3" key="3">
    <citation type="submission" date="2025-08" db="UniProtKB">
        <authorList>
            <consortium name="RefSeq"/>
        </authorList>
    </citation>
    <scope>IDENTIFICATION</scope>
    <source>
        <strain evidence="3">CBS 342.82</strain>
    </source>
</reference>
<evidence type="ECO:0000313" key="3">
    <source>
        <dbReference type="RefSeq" id="XP_033464038.1"/>
    </source>
</evidence>
<keyword evidence="2" id="KW-1185">Reference proteome</keyword>